<sequence length="471" mass="52077">MPRSLHSKPEQPRILAGGHICEIPQELLSEIFLAEIRDEEGRFEGIEGEQETRAARSRSHASSFLGTVSQVCSLFRSVAVSTPALWSSILVTANSDPERVHTYLKRSCAVALGIRVELRGRWCNQVENVRSLLTMIVAHAERWGHLSIDCGQGSTDDFAVVPFLCDTYCPRLQGLNINVDEFNHTDGVNPGSIDGSPDNPTIFSAPLPKLRALRLCGLAVYMYRPSFQALRILELTQTIGIAVSYDTFRSLVTTSPALAHLSVSVDILSFAAYEVLPRIDTPVLLSLRVEGGDGHTCGLLLGKIDAPMLEVLTLKGMHEDDFDPFLTPRHTIAMPQVKSLALQDFDISAPIQRCFFRYFPRVTSFSCTHSTVAASQFLRVCKARGQGLSGATNSLVPLTAIGWPDLNILTIGFNEDDEADSLQEFLEFRQQKGSPLGEIRFFTEDDQQLEEWKEQLKATTTVISSLVTSFC</sequence>
<dbReference type="AlphaFoldDB" id="A0A5C3KXB0"/>
<reference evidence="1 2" key="1">
    <citation type="journal article" date="2019" name="Nat. Ecol. Evol.">
        <title>Megaphylogeny resolves global patterns of mushroom evolution.</title>
        <authorList>
            <person name="Varga T."/>
            <person name="Krizsan K."/>
            <person name="Foldi C."/>
            <person name="Dima B."/>
            <person name="Sanchez-Garcia M."/>
            <person name="Sanchez-Ramirez S."/>
            <person name="Szollosi G.J."/>
            <person name="Szarkandi J.G."/>
            <person name="Papp V."/>
            <person name="Albert L."/>
            <person name="Andreopoulos W."/>
            <person name="Angelini C."/>
            <person name="Antonin V."/>
            <person name="Barry K.W."/>
            <person name="Bougher N.L."/>
            <person name="Buchanan P."/>
            <person name="Buyck B."/>
            <person name="Bense V."/>
            <person name="Catcheside P."/>
            <person name="Chovatia M."/>
            <person name="Cooper J."/>
            <person name="Damon W."/>
            <person name="Desjardin D."/>
            <person name="Finy P."/>
            <person name="Geml J."/>
            <person name="Haridas S."/>
            <person name="Hughes K."/>
            <person name="Justo A."/>
            <person name="Karasinski D."/>
            <person name="Kautmanova I."/>
            <person name="Kiss B."/>
            <person name="Kocsube S."/>
            <person name="Kotiranta H."/>
            <person name="LaButti K.M."/>
            <person name="Lechner B.E."/>
            <person name="Liimatainen K."/>
            <person name="Lipzen A."/>
            <person name="Lukacs Z."/>
            <person name="Mihaltcheva S."/>
            <person name="Morgado L.N."/>
            <person name="Niskanen T."/>
            <person name="Noordeloos M.E."/>
            <person name="Ohm R.A."/>
            <person name="Ortiz-Santana B."/>
            <person name="Ovrebo C."/>
            <person name="Racz N."/>
            <person name="Riley R."/>
            <person name="Savchenko A."/>
            <person name="Shiryaev A."/>
            <person name="Soop K."/>
            <person name="Spirin V."/>
            <person name="Szebenyi C."/>
            <person name="Tomsovsky M."/>
            <person name="Tulloss R.E."/>
            <person name="Uehling J."/>
            <person name="Grigoriev I.V."/>
            <person name="Vagvolgyi C."/>
            <person name="Papp T."/>
            <person name="Martin F.M."/>
            <person name="Miettinen O."/>
            <person name="Hibbett D.S."/>
            <person name="Nagy L.G."/>
        </authorList>
    </citation>
    <scope>NUCLEOTIDE SEQUENCE [LARGE SCALE GENOMIC DNA]</scope>
    <source>
        <strain evidence="1 2">CBS 121175</strain>
    </source>
</reference>
<dbReference type="Proteomes" id="UP000307440">
    <property type="component" value="Unassembled WGS sequence"/>
</dbReference>
<dbReference type="STRING" id="230819.A0A5C3KXB0"/>
<protein>
    <submittedName>
        <fullName evidence="1">Uncharacterized protein</fullName>
    </submittedName>
</protein>
<keyword evidence="2" id="KW-1185">Reference proteome</keyword>
<dbReference type="OrthoDB" id="3244423at2759"/>
<organism evidence="1 2">
    <name type="scientific">Coprinopsis marcescibilis</name>
    <name type="common">Agaric fungus</name>
    <name type="synonym">Psathyrella marcescibilis</name>
    <dbReference type="NCBI Taxonomy" id="230819"/>
    <lineage>
        <taxon>Eukaryota</taxon>
        <taxon>Fungi</taxon>
        <taxon>Dikarya</taxon>
        <taxon>Basidiomycota</taxon>
        <taxon>Agaricomycotina</taxon>
        <taxon>Agaricomycetes</taxon>
        <taxon>Agaricomycetidae</taxon>
        <taxon>Agaricales</taxon>
        <taxon>Agaricineae</taxon>
        <taxon>Psathyrellaceae</taxon>
        <taxon>Coprinopsis</taxon>
    </lineage>
</organism>
<evidence type="ECO:0000313" key="2">
    <source>
        <dbReference type="Proteomes" id="UP000307440"/>
    </source>
</evidence>
<proteinExistence type="predicted"/>
<name>A0A5C3KXB0_COPMA</name>
<dbReference type="EMBL" id="ML210189">
    <property type="protein sequence ID" value="TFK25176.1"/>
    <property type="molecule type" value="Genomic_DNA"/>
</dbReference>
<gene>
    <name evidence="1" type="ORF">FA15DRAFT_737960</name>
</gene>
<accession>A0A5C3KXB0</accession>
<evidence type="ECO:0000313" key="1">
    <source>
        <dbReference type="EMBL" id="TFK25176.1"/>
    </source>
</evidence>